<keyword evidence="1" id="KW-0812">Transmembrane</keyword>
<evidence type="ECO:0000313" key="2">
    <source>
        <dbReference type="EMBL" id="OAH59694.1"/>
    </source>
</evidence>
<organism evidence="2 3">
    <name type="scientific">Domibacillus aminovorans</name>
    <dbReference type="NCBI Taxonomy" id="29332"/>
    <lineage>
        <taxon>Bacteria</taxon>
        <taxon>Bacillati</taxon>
        <taxon>Bacillota</taxon>
        <taxon>Bacilli</taxon>
        <taxon>Bacillales</taxon>
        <taxon>Bacillaceae</taxon>
        <taxon>Domibacillus</taxon>
    </lineage>
</organism>
<dbReference type="RefSeq" id="WP_063974295.1">
    <property type="nucleotide sequence ID" value="NZ_LQWZ01000001.1"/>
</dbReference>
<reference evidence="2 3" key="1">
    <citation type="submission" date="2016-01" db="EMBL/GenBank/DDBJ databases">
        <title>Investigation of taxonomic status of Bacillus aminovorans.</title>
        <authorList>
            <person name="Verma A."/>
            <person name="Pal Y."/>
            <person name="Krishnamurthi S."/>
        </authorList>
    </citation>
    <scope>NUCLEOTIDE SEQUENCE [LARGE SCALE GENOMIC DNA]</scope>
    <source>
        <strain evidence="2 3">DSM 4337</strain>
    </source>
</reference>
<proteinExistence type="predicted"/>
<dbReference type="Proteomes" id="UP000077271">
    <property type="component" value="Unassembled WGS sequence"/>
</dbReference>
<protein>
    <recommendedName>
        <fullName evidence="4">Cytochrome-c oxidase</fullName>
    </recommendedName>
</protein>
<sequence>MKRGNLVLIRFSALFSVIGAVLGAHMAGSGSYAFRPIHAHILVVGWLTLFAWGVYYEIFTISSKKLAVGHTWTAIIGTTCLVLGMWVYYLKPFDFSEGLSLGLYIGGGVTLLISFILFFITTFFITKKEDK</sequence>
<dbReference type="AlphaFoldDB" id="A0A177L2S1"/>
<name>A0A177L2S1_9BACI</name>
<feature type="transmembrane region" description="Helical" evidence="1">
    <location>
        <begin position="101"/>
        <end position="125"/>
    </location>
</feature>
<evidence type="ECO:0000313" key="3">
    <source>
        <dbReference type="Proteomes" id="UP000077271"/>
    </source>
</evidence>
<keyword evidence="1" id="KW-0472">Membrane</keyword>
<dbReference type="EMBL" id="LQWZ01000001">
    <property type="protein sequence ID" value="OAH59694.1"/>
    <property type="molecule type" value="Genomic_DNA"/>
</dbReference>
<accession>A0A177L2S1</accession>
<dbReference type="OrthoDB" id="2452746at2"/>
<keyword evidence="1" id="KW-1133">Transmembrane helix</keyword>
<feature type="transmembrane region" description="Helical" evidence="1">
    <location>
        <begin position="39"/>
        <end position="59"/>
    </location>
</feature>
<evidence type="ECO:0008006" key="4">
    <source>
        <dbReference type="Google" id="ProtNLM"/>
    </source>
</evidence>
<comment type="caution">
    <text evidence="2">The sequence shown here is derived from an EMBL/GenBank/DDBJ whole genome shotgun (WGS) entry which is preliminary data.</text>
</comment>
<feature type="transmembrane region" description="Helical" evidence="1">
    <location>
        <begin position="71"/>
        <end position="89"/>
    </location>
</feature>
<evidence type="ECO:0000256" key="1">
    <source>
        <dbReference type="SAM" id="Phobius"/>
    </source>
</evidence>
<gene>
    <name evidence="2" type="ORF">AWH48_00885</name>
</gene>